<name>A0AAN4Z4M7_9BILA</name>
<sequence>SKETRERLAKMFQGVQDMGKCALETEIRGTVFDCSDEMRRVASELEKELGNTWRKLNAKEYVCTVP</sequence>
<dbReference type="EMBL" id="BTRK01000001">
    <property type="protein sequence ID" value="GMR31180.1"/>
    <property type="molecule type" value="Genomic_DNA"/>
</dbReference>
<feature type="non-terminal residue" evidence="1">
    <location>
        <position position="1"/>
    </location>
</feature>
<proteinExistence type="predicted"/>
<dbReference type="Proteomes" id="UP001328107">
    <property type="component" value="Unassembled WGS sequence"/>
</dbReference>
<evidence type="ECO:0000313" key="2">
    <source>
        <dbReference type="Proteomes" id="UP001328107"/>
    </source>
</evidence>
<accession>A0AAN4Z4M7</accession>
<organism evidence="1 2">
    <name type="scientific">Pristionchus mayeri</name>
    <dbReference type="NCBI Taxonomy" id="1317129"/>
    <lineage>
        <taxon>Eukaryota</taxon>
        <taxon>Metazoa</taxon>
        <taxon>Ecdysozoa</taxon>
        <taxon>Nematoda</taxon>
        <taxon>Chromadorea</taxon>
        <taxon>Rhabditida</taxon>
        <taxon>Rhabditina</taxon>
        <taxon>Diplogasteromorpha</taxon>
        <taxon>Diplogasteroidea</taxon>
        <taxon>Neodiplogasteridae</taxon>
        <taxon>Pristionchus</taxon>
    </lineage>
</organism>
<evidence type="ECO:0000313" key="1">
    <source>
        <dbReference type="EMBL" id="GMR31180.1"/>
    </source>
</evidence>
<gene>
    <name evidence="1" type="ORF">PMAYCL1PPCAC_01375</name>
</gene>
<keyword evidence="2" id="KW-1185">Reference proteome</keyword>
<dbReference type="AlphaFoldDB" id="A0AAN4Z4M7"/>
<reference evidence="2" key="1">
    <citation type="submission" date="2022-10" db="EMBL/GenBank/DDBJ databases">
        <title>Genome assembly of Pristionchus species.</title>
        <authorList>
            <person name="Yoshida K."/>
            <person name="Sommer R.J."/>
        </authorList>
    </citation>
    <scope>NUCLEOTIDE SEQUENCE [LARGE SCALE GENOMIC DNA]</scope>
    <source>
        <strain evidence="2">RS5460</strain>
    </source>
</reference>
<comment type="caution">
    <text evidence="1">The sequence shown here is derived from an EMBL/GenBank/DDBJ whole genome shotgun (WGS) entry which is preliminary data.</text>
</comment>
<feature type="non-terminal residue" evidence="1">
    <location>
        <position position="66"/>
    </location>
</feature>
<protein>
    <submittedName>
        <fullName evidence="1">Uncharacterized protein</fullName>
    </submittedName>
</protein>